<evidence type="ECO:0000256" key="1">
    <source>
        <dbReference type="ARBA" id="ARBA00023125"/>
    </source>
</evidence>
<reference evidence="4" key="1">
    <citation type="journal article" date="2021" name="Proc. Natl. Acad. Sci. U.S.A.">
        <title>A Catalog of Tens of Thousands of Viruses from Human Metagenomes Reveals Hidden Associations with Chronic Diseases.</title>
        <authorList>
            <person name="Tisza M.J."/>
            <person name="Buck C.B."/>
        </authorList>
    </citation>
    <scope>NUCLEOTIDE SEQUENCE</scope>
    <source>
        <strain evidence="4">CtwVB15</strain>
    </source>
</reference>
<dbReference type="PANTHER" id="PTHR10302:SF0">
    <property type="entry name" value="SINGLE-STRANDED DNA-BINDING PROTEIN, MITOCHONDRIAL"/>
    <property type="match status" value="1"/>
</dbReference>
<dbReference type="GO" id="GO:0006260">
    <property type="term" value="P:DNA replication"/>
    <property type="evidence" value="ECO:0007669"/>
    <property type="project" value="InterPro"/>
</dbReference>
<evidence type="ECO:0000256" key="2">
    <source>
        <dbReference type="PIRNR" id="PIRNR002070"/>
    </source>
</evidence>
<dbReference type="SUPFAM" id="SSF50249">
    <property type="entry name" value="Nucleic acid-binding proteins"/>
    <property type="match status" value="1"/>
</dbReference>
<dbReference type="Pfam" id="PF00436">
    <property type="entry name" value="SSB"/>
    <property type="match status" value="1"/>
</dbReference>
<evidence type="ECO:0000313" key="4">
    <source>
        <dbReference type="EMBL" id="DAF95944.1"/>
    </source>
</evidence>
<name>A0A8S5UN85_9CAUD</name>
<dbReference type="PIRSF" id="PIRSF002070">
    <property type="entry name" value="SSB"/>
    <property type="match status" value="1"/>
</dbReference>
<dbReference type="CDD" id="cd04496">
    <property type="entry name" value="SSB_OBF"/>
    <property type="match status" value="1"/>
</dbReference>
<protein>
    <recommendedName>
        <fullName evidence="2">Single-stranded DNA-binding protein</fullName>
    </recommendedName>
</protein>
<dbReference type="InterPro" id="IPR011344">
    <property type="entry name" value="ssDNA-bd"/>
</dbReference>
<proteinExistence type="inferred from homology"/>
<sequence>MAGLNRAMIIGNVGNAPEIRTAADGRKVATFSLATSESWKDKETGEKKEATDWHRVVCFNQNLCGVIEQYVKKGSKLYVEGQMKTRKWTDNSGIERYTTEVVLSAFRGEIQLLDSKGNGGSYPPAAEASDYDDKTTGAAYAPSNAPGFDDQVPFD</sequence>
<dbReference type="GO" id="GO:0009295">
    <property type="term" value="C:nucleoid"/>
    <property type="evidence" value="ECO:0007669"/>
    <property type="project" value="TreeGrafter"/>
</dbReference>
<dbReference type="GO" id="GO:0003697">
    <property type="term" value="F:single-stranded DNA binding"/>
    <property type="evidence" value="ECO:0007669"/>
    <property type="project" value="InterPro"/>
</dbReference>
<dbReference type="InterPro" id="IPR012340">
    <property type="entry name" value="NA-bd_OB-fold"/>
</dbReference>
<dbReference type="PROSITE" id="PS50935">
    <property type="entry name" value="SSB"/>
    <property type="match status" value="1"/>
</dbReference>
<evidence type="ECO:0000256" key="3">
    <source>
        <dbReference type="SAM" id="MobiDB-lite"/>
    </source>
</evidence>
<feature type="region of interest" description="Disordered" evidence="3">
    <location>
        <begin position="116"/>
        <end position="155"/>
    </location>
</feature>
<dbReference type="NCBIfam" id="TIGR00621">
    <property type="entry name" value="ssb"/>
    <property type="match status" value="1"/>
</dbReference>
<organism evidence="4">
    <name type="scientific">Myoviridae sp. ctwVB15</name>
    <dbReference type="NCBI Taxonomy" id="2825208"/>
    <lineage>
        <taxon>Viruses</taxon>
        <taxon>Duplodnaviria</taxon>
        <taxon>Heunggongvirae</taxon>
        <taxon>Uroviricota</taxon>
        <taxon>Caudoviricetes</taxon>
    </lineage>
</organism>
<dbReference type="PANTHER" id="PTHR10302">
    <property type="entry name" value="SINGLE-STRANDED DNA-BINDING PROTEIN"/>
    <property type="match status" value="1"/>
</dbReference>
<keyword evidence="1 2" id="KW-0238">DNA-binding</keyword>
<dbReference type="Gene3D" id="2.40.50.140">
    <property type="entry name" value="Nucleic acid-binding proteins"/>
    <property type="match status" value="1"/>
</dbReference>
<dbReference type="InterPro" id="IPR000424">
    <property type="entry name" value="Primosome_PriB/ssb"/>
</dbReference>
<dbReference type="EMBL" id="BK016112">
    <property type="protein sequence ID" value="DAF95944.1"/>
    <property type="molecule type" value="Genomic_DNA"/>
</dbReference>
<accession>A0A8S5UN85</accession>
<dbReference type="HAMAP" id="MF_00984">
    <property type="entry name" value="SSB"/>
    <property type="match status" value="1"/>
</dbReference>